<feature type="compositionally biased region" description="Polar residues" evidence="4">
    <location>
        <begin position="1617"/>
        <end position="1632"/>
    </location>
</feature>
<dbReference type="PROSITE" id="PS50106">
    <property type="entry name" value="PDZ"/>
    <property type="match status" value="4"/>
</dbReference>
<feature type="region of interest" description="Disordered" evidence="4">
    <location>
        <begin position="2621"/>
        <end position="2665"/>
    </location>
</feature>
<feature type="compositionally biased region" description="Basic and acidic residues" evidence="4">
    <location>
        <begin position="1675"/>
        <end position="1684"/>
    </location>
</feature>
<dbReference type="PANTHER" id="PTHR23119:SF44">
    <property type="entry name" value="PROTEIN LAP4"/>
    <property type="match status" value="1"/>
</dbReference>
<feature type="coiled-coil region" evidence="3">
    <location>
        <begin position="2255"/>
        <end position="2289"/>
    </location>
</feature>
<feature type="compositionally biased region" description="Basic and acidic residues" evidence="4">
    <location>
        <begin position="2214"/>
        <end position="2236"/>
    </location>
</feature>
<keyword evidence="7" id="KW-1185">Reference proteome</keyword>
<dbReference type="Gene3D" id="2.30.42.10">
    <property type="match status" value="4"/>
</dbReference>
<dbReference type="Gene3D" id="3.80.10.10">
    <property type="entry name" value="Ribonuclease Inhibitor"/>
    <property type="match status" value="4"/>
</dbReference>
<name>A0AAN9TR44_9HEMI</name>
<feature type="compositionally biased region" description="Basic and acidic residues" evidence="4">
    <location>
        <begin position="2497"/>
        <end position="2519"/>
    </location>
</feature>
<dbReference type="GO" id="GO:0045197">
    <property type="term" value="P:establishment or maintenance of epithelial cell apical/basal polarity"/>
    <property type="evidence" value="ECO:0007669"/>
    <property type="project" value="TreeGrafter"/>
</dbReference>
<feature type="region of interest" description="Disordered" evidence="4">
    <location>
        <begin position="2095"/>
        <end position="2114"/>
    </location>
</feature>
<dbReference type="FunFam" id="3.80.10.10:FF:000076">
    <property type="entry name" value="protein lap4 isoform X23"/>
    <property type="match status" value="1"/>
</dbReference>
<dbReference type="InterPro" id="IPR003591">
    <property type="entry name" value="Leu-rich_rpt_typical-subtyp"/>
</dbReference>
<feature type="compositionally biased region" description="Basic and acidic residues" evidence="4">
    <location>
        <begin position="2869"/>
        <end position="2882"/>
    </location>
</feature>
<dbReference type="InterPro" id="IPR055414">
    <property type="entry name" value="LRR_R13L4/SHOC2-like"/>
</dbReference>
<dbReference type="GO" id="GO:0045211">
    <property type="term" value="C:postsynaptic membrane"/>
    <property type="evidence" value="ECO:0007669"/>
    <property type="project" value="TreeGrafter"/>
</dbReference>
<dbReference type="GO" id="GO:0016323">
    <property type="term" value="C:basolateral plasma membrane"/>
    <property type="evidence" value="ECO:0007669"/>
    <property type="project" value="TreeGrafter"/>
</dbReference>
<feature type="region of interest" description="Disordered" evidence="4">
    <location>
        <begin position="459"/>
        <end position="623"/>
    </location>
</feature>
<feature type="region of interest" description="Disordered" evidence="4">
    <location>
        <begin position="2421"/>
        <end position="2563"/>
    </location>
</feature>
<dbReference type="GO" id="GO:0019901">
    <property type="term" value="F:protein kinase binding"/>
    <property type="evidence" value="ECO:0007669"/>
    <property type="project" value="TreeGrafter"/>
</dbReference>
<dbReference type="GO" id="GO:0098968">
    <property type="term" value="P:neurotransmitter receptor transport postsynaptic membrane to endosome"/>
    <property type="evidence" value="ECO:0007669"/>
    <property type="project" value="TreeGrafter"/>
</dbReference>
<keyword evidence="2" id="KW-0677">Repeat</keyword>
<dbReference type="CDD" id="cd06704">
    <property type="entry name" value="PDZ1_Scribble-like"/>
    <property type="match status" value="1"/>
</dbReference>
<feature type="compositionally biased region" description="Low complexity" evidence="4">
    <location>
        <begin position="1005"/>
        <end position="1014"/>
    </location>
</feature>
<dbReference type="SMART" id="SM00364">
    <property type="entry name" value="LRR_BAC"/>
    <property type="match status" value="12"/>
</dbReference>
<dbReference type="Pfam" id="PF23598">
    <property type="entry name" value="LRR_14"/>
    <property type="match status" value="1"/>
</dbReference>
<dbReference type="EMBL" id="JBBCAQ010000006">
    <property type="protein sequence ID" value="KAK7603699.1"/>
    <property type="molecule type" value="Genomic_DNA"/>
</dbReference>
<feature type="compositionally biased region" description="Basic and acidic residues" evidence="4">
    <location>
        <begin position="2128"/>
        <end position="2148"/>
    </location>
</feature>
<feature type="domain" description="PDZ" evidence="5">
    <location>
        <begin position="1213"/>
        <end position="1305"/>
    </location>
</feature>
<dbReference type="GO" id="GO:0014069">
    <property type="term" value="C:postsynaptic density"/>
    <property type="evidence" value="ECO:0007669"/>
    <property type="project" value="TreeGrafter"/>
</dbReference>
<feature type="compositionally biased region" description="Basic and acidic residues" evidence="4">
    <location>
        <begin position="1965"/>
        <end position="1982"/>
    </location>
</feature>
<dbReference type="FunFam" id="3.80.10.10:FF:000599">
    <property type="entry name" value="Leucine-rich repeat-containing protein"/>
    <property type="match status" value="1"/>
</dbReference>
<dbReference type="SMART" id="SM00228">
    <property type="entry name" value="PDZ"/>
    <property type="match status" value="4"/>
</dbReference>
<dbReference type="SUPFAM" id="SSF52058">
    <property type="entry name" value="L domain-like"/>
    <property type="match status" value="2"/>
</dbReference>
<sequence length="3034" mass="338718">MFKCIPLFKGCNRQVEYVDKRHCSLQTVPDEIIRYSRSLEELFLDANHIRDLPKNFFRLNRLRKLGLSDNEIQRLPPEIQNFINLVELDISRNDIPDIPDEIKSLQALQIADFSSNPVPRLPMGFAHLRNLKVLSLNDMSLVTLPANFGSLLNLESLELRENLIKSLPESLSQLTKLQRLDLGDNEIDELPYYVGKLPALEELWLDHNQLQHLPPEIGNLKNLVCLDVSENRLEDLPEEVGGLEKLTDLHLSQNVIETLPDGIGLLSKLTILKVDQNRLTTLNENIGQSENLQELILTENFLLELPLSIGNLVKLTNLNVDRNSLHLLPSIIGNLSQLGVLSLRDNKLQKLPTELGNCKQLHVLDVAGNRLQHLPLSLANLNLKAVWLSVNQAQPMLKFQTDFDEKTGEEVLTCFLLPQLEYKPENHINGISNDEFVEEEDVWEDNENSRTTSVKFTDDVENEKTKETPFVRQNTPHPKELKLKAKQLFGKGKPNEISSEVTATTDNITSTATVTTTSSSVERKSVDKEPPSGRSSYSEPFQSETNTTSGKSNSEPPASSDIGLSSNSSSDLEDGEEEEKHVVFDVNASEKDPQMKTSKLHRRDTPHHLKNKRIAPTNLDQHDQEKEALLTAALRKKCEEELLNKAENENTYYNNSQHESSRKCLVDDLTEADGGEFLDIKIDRTNAGLGLSIAGGLGSTPFRGDDQGIFISRITDGGPADLADLRVGDKVLSVNGYSLVNVDHYTAVEKLREAGATIILRVVREEPKNSTLNRDSSISATSTPTFRALADSACSSLSSNTSRAASAASQNSALSSGLEYNSNSAYNSVTKSKKIPEPLENLETKKQVISCTLIRDQNGLGFSIAGGKGSAFKDNSEGIYVSRITEGGVADKDGKLQIGDRIISINGVDISGATHDAAVAILTGLERFVRIVVERDVACSKAEARSHSPGPEKSPKVFGVPKPYTGLYNANSHIANKHAHPGLRPSSPSARANMPQPTPAPRKFTPSTSTTNSTGENEHSQGASKPLTNEDFQAMIPPHFLHNGVESDGSEKSDSTKVVSLTIKKPEKKLLNGIELPEAPSGLGRVTETITKSTFTETVVTRITDNKLVQPIIIEDVVLEKNEGSLGFSIIGGTDHSCIPFGTDNPGIFISHIVPGGIAAQCGKLRMGDRILSVNGEDITSYTHQEAVLALLKPANEITLKIQHDPLPEGFDELTIVREPGERLGMHIKGGLRGHRGNPLNKYDEGVFISKINSGGAAKRDGRLKVGMRILEVNGTSLLGATHQEAVNALRSAGLNIHLCVCRGYDRSEVDRLISEGKLTKENKSVSQSVSSLDKEDDDLDIIRKEHEMNQELVEWESEEKEMKENMELDEIREKSTKEKVLDVVRAAELLASSENDLIKPKSPGGPKSGDNFKTTTIVMSKHTLEPQAELNGFVNRTNSTLHGCDVKFNSISSPIFTSPASSQPLSPTSAHKGEELSPSTHRNPRNANTLPPKSPTLSRGASAMKDQSLSSTLPTRSKLKLGEIEGSPGGSSTLPKARKNVRFSDDSPVEPASPEKHEQPRRPPEQPRPRHSSTNGSAAKKSTKIKRTPKLLRSSYSSTSRESLHEERVSSEAKNRLSSTDESLARASTSRTDPRANPSVTSQREVDGLYWAHAFTNSDSDDTAKKSGSSPGKEIVREKRDEGNPYAATNLDDLQTVRREDDVVVCEERKSIEESSHILDSVSRSARGSSMSVTKQSSPGEKPRPSESMMKNLYDFATRSRSRAPIHDSVASNYEFVQRYQPGTDEQSSPPGYDRMGDTILSASTHSSHDNDSSPTYERFVRRANESSSDTKELKSEIVTERRNRLIDSERPPRISPEDSIYVEPREQYSLERETVKISERKPTVPVNQISPASSRNNDANSSKSREYLFREEEGSPRSTSISPDDAIYVEPREYHSLEKERPQRPERIPIESVDQISTASSRSSDEKFSKARENFFREETVTGVEENESKSADHARPATVDRLKVTKPIAQAQSNDENMSKKREFFRQSETKQEEAKERIIRDVVDRRSNISTRISPIEDDGLWRMQEYHFKKEGLFGSEQENTFVKERIPVNRTDRPYLKKKASSDDDVFESASDHFWNQESFESNEKKNSQSKGSVERLQIDSKIIPERSHVDDVFAKKREYFLQKDSLSNSERNESKKSKDGSPVADGLRSAEKESVRRSPDTNAFSKSQEHLVQKESYSDGERKESKLKDVQHFVAQYSRGVAPEYKRYQHLKHEHRSAADEYSSLENDLNHFRSEMKRLSSLISEGKRKLEKKMVEENERKVTRVENVYDFEVRLPMHDSGASRSPTERRSRSETQRDPAAGSKPLDRLQGLLKENWWSADDSKPKDGGPFSREQYEVLLECLKDLKKERSSSNSSFDDVIELLSKEVTKTVEYKSSDKVYENAGYHESSTDEQPKGTKTSSQKSDGTSSSYKSDSGTKNEAFDTRNRTFKSSYKDQFVPKSNTQSVSYDHSEEKFSDKSVKSSEFFEEKFADSSSLSYDYSSRKYSNESSQPNEHSPKAFRHRSAESDVYSEQSFVDPSKRLYEVPGRFADLCDRQNERYEQMFSDIWGKHAGYDRKFTDSWKYVDKDHFERRYGDESTKPSDRSKSSSRSSDRSEKKFSDESDKFHKSSDSRKQEVFESAFRLSDHSEKYDDFARKSRDAERGSTDVSTQSTEYSKPHTRDWSTRPSAPQPHNQAVANSTHHHSQYSPDSVAAGRRAHCQRSPAAAYVPYGNEVRSYSPPLVVTSRLLKGNSGVELQCPLAQTANNEAPSVAYPYLTRVESASSSATASPCASSHDVPKTMHCTCDASASAAGREADPLSHQQPSRPSYVSAVSYFVRGDSDLRPHKSPRDESAEQINESDHSSLPPPVNFATYPRSPAATNPPFSSVEYFTDERITKYEASSTSTKEVVNGTKSAVSSVSDKKKLFEKAMKEHTETSTKPEKKFTFLSRDEVEKLKQEEERKIATLSRDGKLRRTTSEDAEDFDDDCSAEMLNELQNKFAGANQ</sequence>
<feature type="compositionally biased region" description="Basic and acidic residues" evidence="4">
    <location>
        <begin position="1905"/>
        <end position="1917"/>
    </location>
</feature>
<feature type="region of interest" description="Disordered" evidence="4">
    <location>
        <begin position="976"/>
        <end position="1025"/>
    </location>
</feature>
<feature type="compositionally biased region" description="Low complexity" evidence="4">
    <location>
        <begin position="2444"/>
        <end position="2462"/>
    </location>
</feature>
<dbReference type="FunFam" id="2.30.42.10:FF:000064">
    <property type="entry name" value="protein lap4 isoform X1"/>
    <property type="match status" value="1"/>
</dbReference>
<feature type="compositionally biased region" description="Basic and acidic residues" evidence="4">
    <location>
        <begin position="1932"/>
        <end position="1951"/>
    </location>
</feature>
<feature type="compositionally biased region" description="Basic residues" evidence="4">
    <location>
        <begin position="598"/>
        <end position="613"/>
    </location>
</feature>
<dbReference type="GO" id="GO:0098609">
    <property type="term" value="P:cell-cell adhesion"/>
    <property type="evidence" value="ECO:0007669"/>
    <property type="project" value="TreeGrafter"/>
</dbReference>
<organism evidence="6 7">
    <name type="scientific">Parthenolecanium corni</name>
    <dbReference type="NCBI Taxonomy" id="536013"/>
    <lineage>
        <taxon>Eukaryota</taxon>
        <taxon>Metazoa</taxon>
        <taxon>Ecdysozoa</taxon>
        <taxon>Arthropoda</taxon>
        <taxon>Hexapoda</taxon>
        <taxon>Insecta</taxon>
        <taxon>Pterygota</taxon>
        <taxon>Neoptera</taxon>
        <taxon>Paraneoptera</taxon>
        <taxon>Hemiptera</taxon>
        <taxon>Sternorrhyncha</taxon>
        <taxon>Coccoidea</taxon>
        <taxon>Coccidae</taxon>
        <taxon>Parthenolecanium</taxon>
    </lineage>
</organism>
<comment type="caution">
    <text evidence="6">The sequence shown here is derived from an EMBL/GenBank/DDBJ whole genome shotgun (WGS) entry which is preliminary data.</text>
</comment>
<dbReference type="CDD" id="cd06702">
    <property type="entry name" value="PDZ3_Scribble-like"/>
    <property type="match status" value="1"/>
</dbReference>
<dbReference type="InterPro" id="IPR001611">
    <property type="entry name" value="Leu-rich_rpt"/>
</dbReference>
<feature type="region of interest" description="Disordered" evidence="4">
    <location>
        <begin position="1459"/>
        <end position="1695"/>
    </location>
</feature>
<feature type="region of interest" description="Disordered" evidence="4">
    <location>
        <begin position="2869"/>
        <end position="2911"/>
    </location>
</feature>
<feature type="compositionally biased region" description="Basic and acidic residues" evidence="4">
    <location>
        <begin position="1865"/>
        <end position="1884"/>
    </location>
</feature>
<feature type="compositionally biased region" description="Polar residues" evidence="4">
    <location>
        <begin position="1478"/>
        <end position="1516"/>
    </location>
</feature>
<feature type="compositionally biased region" description="Basic and acidic residues" evidence="4">
    <location>
        <begin position="1820"/>
        <end position="1858"/>
    </location>
</feature>
<evidence type="ECO:0000256" key="4">
    <source>
        <dbReference type="SAM" id="MobiDB-lite"/>
    </source>
</evidence>
<feature type="compositionally biased region" description="Basic and acidic residues" evidence="4">
    <location>
        <begin position="2195"/>
        <end position="2206"/>
    </location>
</feature>
<feature type="compositionally biased region" description="Basic and acidic residues" evidence="4">
    <location>
        <begin position="2020"/>
        <end position="2039"/>
    </location>
</feature>
<evidence type="ECO:0000256" key="3">
    <source>
        <dbReference type="SAM" id="Coils"/>
    </source>
</evidence>
<evidence type="ECO:0000313" key="6">
    <source>
        <dbReference type="EMBL" id="KAK7603699.1"/>
    </source>
</evidence>
<feature type="compositionally biased region" description="Basic and acidic residues" evidence="4">
    <location>
        <begin position="2177"/>
        <end position="2186"/>
    </location>
</feature>
<feature type="compositionally biased region" description="Basic residues" evidence="4">
    <location>
        <begin position="1582"/>
        <end position="1591"/>
    </location>
</feature>
<feature type="compositionally biased region" description="Basic and acidic residues" evidence="4">
    <location>
        <begin position="2463"/>
        <end position="2474"/>
    </location>
</feature>
<feature type="compositionally biased region" description="Polar residues" evidence="4">
    <location>
        <begin position="1887"/>
        <end position="1904"/>
    </location>
</feature>
<evidence type="ECO:0000256" key="1">
    <source>
        <dbReference type="ARBA" id="ARBA00022614"/>
    </source>
</evidence>
<evidence type="ECO:0000313" key="7">
    <source>
        <dbReference type="Proteomes" id="UP001367676"/>
    </source>
</evidence>
<feature type="region of interest" description="Disordered" evidence="4">
    <location>
        <begin position="941"/>
        <end position="960"/>
    </location>
</feature>
<dbReference type="SMART" id="SM00369">
    <property type="entry name" value="LRR_TYP"/>
    <property type="match status" value="13"/>
</dbReference>
<gene>
    <name evidence="6" type="ORF">V9T40_003698</name>
</gene>
<feature type="compositionally biased region" description="Basic and acidic residues" evidence="4">
    <location>
        <begin position="459"/>
        <end position="469"/>
    </location>
</feature>
<feature type="compositionally biased region" description="Basic and acidic residues" evidence="4">
    <location>
        <begin position="2677"/>
        <end position="2693"/>
    </location>
</feature>
<evidence type="ECO:0000259" key="5">
    <source>
        <dbReference type="PROSITE" id="PS50106"/>
    </source>
</evidence>
<feature type="compositionally biased region" description="Low complexity" evidence="4">
    <location>
        <begin position="1722"/>
        <end position="1734"/>
    </location>
</feature>
<dbReference type="PANTHER" id="PTHR23119">
    <property type="entry name" value="DISCS LARGE"/>
    <property type="match status" value="1"/>
</dbReference>
<feature type="compositionally biased region" description="Low complexity" evidence="4">
    <location>
        <begin position="501"/>
        <end position="520"/>
    </location>
</feature>
<dbReference type="GO" id="GO:0098887">
    <property type="term" value="P:neurotransmitter receptor transport, endosome to postsynaptic membrane"/>
    <property type="evidence" value="ECO:0007669"/>
    <property type="project" value="TreeGrafter"/>
</dbReference>
<feature type="domain" description="PDZ" evidence="5">
    <location>
        <begin position="850"/>
        <end position="937"/>
    </location>
</feature>
<dbReference type="GO" id="GO:0043113">
    <property type="term" value="P:receptor clustering"/>
    <property type="evidence" value="ECO:0007669"/>
    <property type="project" value="TreeGrafter"/>
</dbReference>
<feature type="compositionally biased region" description="Polar residues" evidence="4">
    <location>
        <begin position="2694"/>
        <end position="2703"/>
    </location>
</feature>
<feature type="compositionally biased region" description="Low complexity" evidence="4">
    <location>
        <begin position="1592"/>
        <end position="1602"/>
    </location>
</feature>
<feature type="region of interest" description="Disordered" evidence="4">
    <location>
        <begin position="2677"/>
        <end position="2748"/>
    </location>
</feature>
<dbReference type="CDD" id="cd06703">
    <property type="entry name" value="PDZ2_Scribble-like"/>
    <property type="match status" value="1"/>
</dbReference>
<dbReference type="GO" id="GO:0005912">
    <property type="term" value="C:adherens junction"/>
    <property type="evidence" value="ECO:0007669"/>
    <property type="project" value="TreeGrafter"/>
</dbReference>
<dbReference type="Pfam" id="PF00595">
    <property type="entry name" value="PDZ"/>
    <property type="match status" value="4"/>
</dbReference>
<feature type="compositionally biased region" description="Basic and acidic residues" evidence="4">
    <location>
        <begin position="521"/>
        <end position="531"/>
    </location>
</feature>
<dbReference type="SMART" id="SM00365">
    <property type="entry name" value="LRR_SD22"/>
    <property type="match status" value="5"/>
</dbReference>
<dbReference type="PROSITE" id="PS51450">
    <property type="entry name" value="LRR"/>
    <property type="match status" value="6"/>
</dbReference>
<dbReference type="FunFam" id="3.80.10.10:FF:000036">
    <property type="entry name" value="protein scribble homolog isoform X1"/>
    <property type="match status" value="1"/>
</dbReference>
<feature type="region of interest" description="Disordered" evidence="4">
    <location>
        <begin position="2123"/>
        <end position="2148"/>
    </location>
</feature>
<feature type="compositionally biased region" description="Polar residues" evidence="4">
    <location>
        <begin position="2713"/>
        <end position="2728"/>
    </location>
</feature>
<feature type="compositionally biased region" description="Basic and acidic residues" evidence="4">
    <location>
        <begin position="1603"/>
        <end position="1616"/>
    </location>
</feature>
<feature type="domain" description="PDZ" evidence="5">
    <location>
        <begin position="679"/>
        <end position="766"/>
    </location>
</feature>
<dbReference type="InterPro" id="IPR001478">
    <property type="entry name" value="PDZ"/>
</dbReference>
<feature type="compositionally biased region" description="Basic and acidic residues" evidence="4">
    <location>
        <begin position="1709"/>
        <end position="1718"/>
    </location>
</feature>
<feature type="compositionally biased region" description="Basic and acidic residues" evidence="4">
    <location>
        <begin position="1989"/>
        <end position="2006"/>
    </location>
</feature>
<feature type="compositionally biased region" description="Low complexity" evidence="4">
    <location>
        <begin position="559"/>
        <end position="570"/>
    </location>
</feature>
<accession>A0AAN9TR44</accession>
<keyword evidence="3" id="KW-0175">Coiled coil</keyword>
<proteinExistence type="predicted"/>
<protein>
    <recommendedName>
        <fullName evidence="5">PDZ domain-containing protein</fullName>
    </recommendedName>
</protein>
<dbReference type="InterPro" id="IPR050614">
    <property type="entry name" value="Synaptic_Scaffolding_LAP-MAGUK"/>
</dbReference>
<feature type="domain" description="PDZ" evidence="5">
    <location>
        <begin position="1116"/>
        <end position="1206"/>
    </location>
</feature>
<feature type="coiled-coil region" evidence="3">
    <location>
        <begin position="1346"/>
        <end position="1373"/>
    </location>
</feature>
<feature type="region of interest" description="Disordered" evidence="4">
    <location>
        <begin position="2322"/>
        <end position="2355"/>
    </location>
</feature>
<feature type="compositionally biased region" description="Polar residues" evidence="4">
    <location>
        <begin position="1459"/>
        <end position="1470"/>
    </location>
</feature>
<dbReference type="Pfam" id="PF13855">
    <property type="entry name" value="LRR_8"/>
    <property type="match status" value="2"/>
</dbReference>
<feature type="region of interest" description="Disordered" evidence="4">
    <location>
        <begin position="1709"/>
        <end position="2039"/>
    </location>
</feature>
<feature type="compositionally biased region" description="Polar residues" evidence="4">
    <location>
        <begin position="2487"/>
        <end position="2496"/>
    </location>
</feature>
<dbReference type="InterPro" id="IPR032675">
    <property type="entry name" value="LRR_dom_sf"/>
</dbReference>
<feature type="compositionally biased region" description="Basic and acidic residues" evidence="4">
    <location>
        <begin position="2333"/>
        <end position="2344"/>
    </location>
</feature>
<dbReference type="InterPro" id="IPR036034">
    <property type="entry name" value="PDZ_sf"/>
</dbReference>
<dbReference type="SUPFAM" id="SSF50156">
    <property type="entry name" value="PDZ domain-like"/>
    <property type="match status" value="4"/>
</dbReference>
<feature type="compositionally biased region" description="Basic and acidic residues" evidence="4">
    <location>
        <begin position="578"/>
        <end position="594"/>
    </location>
</feature>
<evidence type="ECO:0000256" key="2">
    <source>
        <dbReference type="ARBA" id="ARBA00022737"/>
    </source>
</evidence>
<dbReference type="FunFam" id="2.30.42.10:FF:000074">
    <property type="entry name" value="protein scribble homolog isoform X2"/>
    <property type="match status" value="1"/>
</dbReference>
<feature type="compositionally biased region" description="Basic and acidic residues" evidence="4">
    <location>
        <begin position="1554"/>
        <end position="1569"/>
    </location>
</feature>
<dbReference type="Proteomes" id="UP001367676">
    <property type="component" value="Unassembled WGS sequence"/>
</dbReference>
<feature type="region of interest" description="Disordered" evidence="4">
    <location>
        <begin position="2171"/>
        <end position="2236"/>
    </location>
</feature>
<dbReference type="CDD" id="cd06701">
    <property type="entry name" value="PDZ4_Scribble-like"/>
    <property type="match status" value="1"/>
</dbReference>
<reference evidence="6 7" key="1">
    <citation type="submission" date="2024-03" db="EMBL/GenBank/DDBJ databases">
        <title>Adaptation during the transition from Ophiocordyceps entomopathogen to insect associate is accompanied by gene loss and intensified selection.</title>
        <authorList>
            <person name="Ward C.M."/>
            <person name="Onetto C.A."/>
            <person name="Borneman A.R."/>
        </authorList>
    </citation>
    <scope>NUCLEOTIDE SEQUENCE [LARGE SCALE GENOMIC DNA]</scope>
    <source>
        <strain evidence="6">AWRI1</strain>
        <tissue evidence="6">Single Adult Female</tissue>
    </source>
</reference>
<keyword evidence="1" id="KW-0433">Leucine-rich repeat</keyword>
<feature type="compositionally biased region" description="Polar residues" evidence="4">
    <location>
        <begin position="533"/>
        <end position="557"/>
    </location>
</feature>